<accession>A0A6P8JYW9</accession>
<dbReference type="SMART" id="SM00675">
    <property type="entry name" value="DM11"/>
    <property type="match status" value="1"/>
</dbReference>
<keyword evidence="1" id="KW-0732">Signal</keyword>
<evidence type="ECO:0000313" key="3">
    <source>
        <dbReference type="RefSeq" id="XP_033155336.1"/>
    </source>
</evidence>
<dbReference type="GeneID" id="117137789"/>
<dbReference type="RefSeq" id="XP_033155336.1">
    <property type="nucleotide sequence ID" value="XM_033299445.1"/>
</dbReference>
<keyword evidence="2" id="KW-1185">Reference proteome</keyword>
<feature type="signal peptide" evidence="1">
    <location>
        <begin position="1"/>
        <end position="23"/>
    </location>
</feature>
<proteinExistence type="predicted"/>
<dbReference type="AlphaFoldDB" id="A0A6P8JYW9"/>
<protein>
    <submittedName>
        <fullName evidence="3">Uncharacterized protein LOC117137789</fullName>
    </submittedName>
</protein>
<feature type="chain" id="PRO_5027760271" evidence="1">
    <location>
        <begin position="24"/>
        <end position="204"/>
    </location>
</feature>
<reference evidence="3" key="1">
    <citation type="submission" date="2025-08" db="UniProtKB">
        <authorList>
            <consortium name="RefSeq"/>
        </authorList>
    </citation>
    <scope>IDENTIFICATION</scope>
    <source>
        <strain evidence="3">Mau12</strain>
        <tissue evidence="3">Whole Body</tissue>
    </source>
</reference>
<dbReference type="CTD" id="3346204"/>
<evidence type="ECO:0000313" key="2">
    <source>
        <dbReference type="Proteomes" id="UP000515162"/>
    </source>
</evidence>
<evidence type="ECO:0000256" key="1">
    <source>
        <dbReference type="SAM" id="SignalP"/>
    </source>
</evidence>
<dbReference type="InterPro" id="IPR006601">
    <property type="entry name" value="Uncharacterised_DM11_DROME"/>
</dbReference>
<sequence length="204" mass="23861">MNQQLFRIWQLLVLMAFIPHSIEVNYEFSLEDERVTSDCQNEPPETLNIDGLFDMSNMNFEMTEDGVTLSGYKTVVWDIQPTDRVELQGSVLYYDRGTWQPTTLNMLVKDICHVLFDKKQVWYNAYSKHITNFAHINDTCFRVKGSVIEFETYTISLEFGSGMTLQRGRYAIRLKFRAFDKNGKIRPNEICFEIKGQFSKKSFG</sequence>
<organism evidence="2 3">
    <name type="scientific">Drosophila mauritiana</name>
    <name type="common">Fruit fly</name>
    <dbReference type="NCBI Taxonomy" id="7226"/>
    <lineage>
        <taxon>Eukaryota</taxon>
        <taxon>Metazoa</taxon>
        <taxon>Ecdysozoa</taxon>
        <taxon>Arthropoda</taxon>
        <taxon>Hexapoda</taxon>
        <taxon>Insecta</taxon>
        <taxon>Pterygota</taxon>
        <taxon>Neoptera</taxon>
        <taxon>Endopterygota</taxon>
        <taxon>Diptera</taxon>
        <taxon>Brachycera</taxon>
        <taxon>Muscomorpha</taxon>
        <taxon>Ephydroidea</taxon>
        <taxon>Drosophilidae</taxon>
        <taxon>Drosophila</taxon>
        <taxon>Sophophora</taxon>
    </lineage>
</organism>
<gene>
    <name evidence="3" type="primary">LOC117137789</name>
</gene>
<name>A0A6P8JYW9_DROMA</name>
<dbReference type="Proteomes" id="UP000515162">
    <property type="component" value="Chromosome 2R"/>
</dbReference>